<evidence type="ECO:0000313" key="2">
    <source>
        <dbReference type="Proteomes" id="UP000233766"/>
    </source>
</evidence>
<sequence length="55" mass="5636">MGQEAQSIGSIPACELVADAVRQGVLAGDLLANLFPPGLDGLSLCRIKEIARGNS</sequence>
<reference evidence="1 2" key="1">
    <citation type="submission" date="2017-12" db="EMBL/GenBank/DDBJ databases">
        <title>Sequencing the genomes of 1000 Actinobacteria strains.</title>
        <authorList>
            <person name="Klenk H.-P."/>
        </authorList>
    </citation>
    <scope>NUCLEOTIDE SEQUENCE [LARGE SCALE GENOMIC DNA]</scope>
    <source>
        <strain evidence="1 2">DSM 44489</strain>
    </source>
</reference>
<keyword evidence="2" id="KW-1185">Reference proteome</keyword>
<proteinExistence type="predicted"/>
<protein>
    <submittedName>
        <fullName evidence="1">Uncharacterized protein</fullName>
    </submittedName>
</protein>
<organism evidence="1 2">
    <name type="scientific">Nocardia fluminea</name>
    <dbReference type="NCBI Taxonomy" id="134984"/>
    <lineage>
        <taxon>Bacteria</taxon>
        <taxon>Bacillati</taxon>
        <taxon>Actinomycetota</taxon>
        <taxon>Actinomycetes</taxon>
        <taxon>Mycobacteriales</taxon>
        <taxon>Nocardiaceae</taxon>
        <taxon>Nocardia</taxon>
    </lineage>
</organism>
<evidence type="ECO:0000313" key="1">
    <source>
        <dbReference type="EMBL" id="PKV80849.1"/>
    </source>
</evidence>
<dbReference type="Proteomes" id="UP000233766">
    <property type="component" value="Unassembled WGS sequence"/>
</dbReference>
<name>A0A2N3VGU9_9NOCA</name>
<accession>A0A2N3VGU9</accession>
<gene>
    <name evidence="1" type="ORF">ATK86_5286</name>
</gene>
<dbReference type="AlphaFoldDB" id="A0A2N3VGU9"/>
<dbReference type="EMBL" id="PJMW01000002">
    <property type="protein sequence ID" value="PKV80849.1"/>
    <property type="molecule type" value="Genomic_DNA"/>
</dbReference>
<comment type="caution">
    <text evidence="1">The sequence shown here is derived from an EMBL/GenBank/DDBJ whole genome shotgun (WGS) entry which is preliminary data.</text>
</comment>